<evidence type="ECO:0000313" key="9">
    <source>
        <dbReference type="EMBL" id="AKT39684.1"/>
    </source>
</evidence>
<dbReference type="GO" id="GO:0015031">
    <property type="term" value="P:protein transport"/>
    <property type="evidence" value="ECO:0007669"/>
    <property type="project" value="UniProtKB-KW"/>
</dbReference>
<dbReference type="PANTHER" id="PTHR30558">
    <property type="entry name" value="EXBD MEMBRANE COMPONENT OF PMF-DRIVEN MACROMOLECULE IMPORT SYSTEM"/>
    <property type="match status" value="1"/>
</dbReference>
<dbReference type="PANTHER" id="PTHR30558:SF7">
    <property type="entry name" value="TOL-PAL SYSTEM PROTEIN TOLR"/>
    <property type="match status" value="1"/>
</dbReference>
<dbReference type="GO" id="GO:0022857">
    <property type="term" value="F:transmembrane transporter activity"/>
    <property type="evidence" value="ECO:0007669"/>
    <property type="project" value="InterPro"/>
</dbReference>
<dbReference type="PATRIC" id="fig|52.7.peg.4224"/>
<organism evidence="9 10">
    <name type="scientific">Chondromyces crocatus</name>
    <dbReference type="NCBI Taxonomy" id="52"/>
    <lineage>
        <taxon>Bacteria</taxon>
        <taxon>Pseudomonadati</taxon>
        <taxon>Myxococcota</taxon>
        <taxon>Polyangia</taxon>
        <taxon>Polyangiales</taxon>
        <taxon>Polyangiaceae</taxon>
        <taxon>Chondromyces</taxon>
    </lineage>
</organism>
<evidence type="ECO:0000256" key="4">
    <source>
        <dbReference type="ARBA" id="ARBA00022692"/>
    </source>
</evidence>
<reference evidence="9 10" key="1">
    <citation type="submission" date="2015-07" db="EMBL/GenBank/DDBJ databases">
        <title>Genome analysis of myxobacterium Chondromyces crocatus Cm c5 reveals a high potential for natural compound synthesis and the genetic basis for the loss of fruiting body formation.</title>
        <authorList>
            <person name="Zaburannyi N."/>
            <person name="Bunk B."/>
            <person name="Maier J."/>
            <person name="Overmann J."/>
            <person name="Mueller R."/>
        </authorList>
    </citation>
    <scope>NUCLEOTIDE SEQUENCE [LARGE SCALE GENOMIC DNA]</scope>
    <source>
        <strain evidence="9 10">Cm c5</strain>
    </source>
</reference>
<dbReference type="RefSeq" id="WP_050431731.1">
    <property type="nucleotide sequence ID" value="NZ_CP012159.1"/>
</dbReference>
<dbReference type="OrthoDB" id="5514384at2"/>
<dbReference type="Pfam" id="PF02472">
    <property type="entry name" value="ExbD"/>
    <property type="match status" value="1"/>
</dbReference>
<evidence type="ECO:0000256" key="6">
    <source>
        <dbReference type="ARBA" id="ARBA00023136"/>
    </source>
</evidence>
<accession>A0A0K1EFR6</accession>
<protein>
    <submittedName>
        <fullName evidence="9">Biopolymer transporter ExbD</fullName>
    </submittedName>
</protein>
<dbReference type="EMBL" id="CP012159">
    <property type="protein sequence ID" value="AKT39684.1"/>
    <property type="molecule type" value="Genomic_DNA"/>
</dbReference>
<sequence length="145" mass="15809">MGMGVQGGSGRKHEVRPSMNVTPLVDVVLVLLIIFMVVTPLLAKQMWLNLPKKDEEAKNEPPPSDQDKPVVLTVDRDGTVRINRSAVDRAGVKEKVGRVLAARSDSVIYFDAHDEADYSVAVEVMDQARMGGARTIAVLTENAMP</sequence>
<keyword evidence="6 8" id="KW-0472">Membrane</keyword>
<dbReference type="GO" id="GO:0005886">
    <property type="term" value="C:plasma membrane"/>
    <property type="evidence" value="ECO:0007669"/>
    <property type="project" value="UniProtKB-SubCell"/>
</dbReference>
<gene>
    <name evidence="9" type="primary">exbD</name>
    <name evidence="9" type="ORF">CMC5_038330</name>
</gene>
<dbReference type="Proteomes" id="UP000067626">
    <property type="component" value="Chromosome"/>
</dbReference>
<feature type="transmembrane region" description="Helical" evidence="8">
    <location>
        <begin position="24"/>
        <end position="43"/>
    </location>
</feature>
<evidence type="ECO:0000256" key="5">
    <source>
        <dbReference type="ARBA" id="ARBA00022989"/>
    </source>
</evidence>
<dbReference type="Gene3D" id="3.30.420.270">
    <property type="match status" value="1"/>
</dbReference>
<evidence type="ECO:0000256" key="3">
    <source>
        <dbReference type="ARBA" id="ARBA00022475"/>
    </source>
</evidence>
<dbReference type="STRING" id="52.CMC5_038330"/>
<evidence type="ECO:0000256" key="7">
    <source>
        <dbReference type="RuleBase" id="RU003879"/>
    </source>
</evidence>
<keyword evidence="7" id="KW-0653">Protein transport</keyword>
<dbReference type="InterPro" id="IPR003400">
    <property type="entry name" value="ExbD"/>
</dbReference>
<comment type="similarity">
    <text evidence="2 7">Belongs to the ExbD/TolR family.</text>
</comment>
<keyword evidence="5 8" id="KW-1133">Transmembrane helix</keyword>
<evidence type="ECO:0000313" key="10">
    <source>
        <dbReference type="Proteomes" id="UP000067626"/>
    </source>
</evidence>
<keyword evidence="3" id="KW-1003">Cell membrane</keyword>
<proteinExistence type="inferred from homology"/>
<evidence type="ECO:0000256" key="8">
    <source>
        <dbReference type="SAM" id="Phobius"/>
    </source>
</evidence>
<dbReference type="AlphaFoldDB" id="A0A0K1EFR6"/>
<evidence type="ECO:0000256" key="1">
    <source>
        <dbReference type="ARBA" id="ARBA00004162"/>
    </source>
</evidence>
<keyword evidence="10" id="KW-1185">Reference proteome</keyword>
<comment type="subcellular location">
    <subcellularLocation>
        <location evidence="1">Cell membrane</location>
        <topology evidence="1">Single-pass membrane protein</topology>
    </subcellularLocation>
    <subcellularLocation>
        <location evidence="7">Cell membrane</location>
        <topology evidence="7">Single-pass type II membrane protein</topology>
    </subcellularLocation>
</comment>
<dbReference type="KEGG" id="ccro:CMC5_038330"/>
<name>A0A0K1EFR6_CHOCO</name>
<evidence type="ECO:0000256" key="2">
    <source>
        <dbReference type="ARBA" id="ARBA00005811"/>
    </source>
</evidence>
<keyword evidence="7" id="KW-0813">Transport</keyword>
<keyword evidence="4 7" id="KW-0812">Transmembrane</keyword>